<dbReference type="InterPro" id="IPR034746">
    <property type="entry name" value="POTRA"/>
</dbReference>
<name>O07110_ENTFL</name>
<evidence type="ECO:0000256" key="8">
    <source>
        <dbReference type="HAMAP-Rule" id="MF_00912"/>
    </source>
</evidence>
<keyword evidence="2 8" id="KW-1003">Cell membrane</keyword>
<dbReference type="InterPro" id="IPR005548">
    <property type="entry name" value="Cell_div_FtsQ/DivIB_C"/>
</dbReference>
<dbReference type="InterPro" id="IPR050487">
    <property type="entry name" value="FtsQ_DivIB"/>
</dbReference>
<keyword evidence="7 8" id="KW-0131">Cell cycle</keyword>
<comment type="function">
    <text evidence="8">Cell division protein that may be involved in stabilizing or promoting the assembly of the division complex.</text>
</comment>
<reference evidence="11" key="1">
    <citation type="journal article" date="1997" name="J. Bacteriol.">
        <title>Identification and characterization of cell wall-cell division gene clusters in pathogenic Gram-positive cocci.</title>
        <authorList>
            <person name="Pucci M.J."/>
            <person name="Thanassi J.A."/>
            <person name="Discotto L.F."/>
            <person name="Kessler R.E."/>
            <person name="Dougherty T.J."/>
        </authorList>
    </citation>
    <scope>NUCLEOTIDE SEQUENCE</scope>
    <source>
        <strain evidence="11">A24836</strain>
    </source>
</reference>
<keyword evidence="6 8" id="KW-0472">Membrane</keyword>
<dbReference type="HAMAP" id="MF_00912">
    <property type="entry name" value="DivIB"/>
    <property type="match status" value="1"/>
</dbReference>
<keyword evidence="3 8" id="KW-0132">Cell division</keyword>
<dbReference type="PANTHER" id="PTHR37820">
    <property type="entry name" value="CELL DIVISION PROTEIN DIVIB"/>
    <property type="match status" value="1"/>
</dbReference>
<feature type="domain" description="POTRA" evidence="10">
    <location>
        <begin position="126"/>
        <end position="197"/>
    </location>
</feature>
<dbReference type="EMBL" id="U94707">
    <property type="protein sequence ID" value="AAC45637.1"/>
    <property type="molecule type" value="Genomic_DNA"/>
</dbReference>
<evidence type="ECO:0000256" key="5">
    <source>
        <dbReference type="ARBA" id="ARBA00022989"/>
    </source>
</evidence>
<evidence type="ECO:0000256" key="2">
    <source>
        <dbReference type="ARBA" id="ARBA00022475"/>
    </source>
</evidence>
<feature type="compositionally biased region" description="Polar residues" evidence="9">
    <location>
        <begin position="56"/>
        <end position="75"/>
    </location>
</feature>
<keyword evidence="5 8" id="KW-1133">Transmembrane helix</keyword>
<dbReference type="Pfam" id="PF08478">
    <property type="entry name" value="POTRA_1"/>
    <property type="match status" value="1"/>
</dbReference>
<evidence type="ECO:0000256" key="9">
    <source>
        <dbReference type="SAM" id="MobiDB-lite"/>
    </source>
</evidence>
<dbReference type="PROSITE" id="PS51779">
    <property type="entry name" value="POTRA"/>
    <property type="match status" value="1"/>
</dbReference>
<dbReference type="GO" id="GO:0043093">
    <property type="term" value="P:FtsZ-dependent cytokinesis"/>
    <property type="evidence" value="ECO:0007669"/>
    <property type="project" value="UniProtKB-UniRule"/>
</dbReference>
<evidence type="ECO:0000256" key="4">
    <source>
        <dbReference type="ARBA" id="ARBA00022692"/>
    </source>
</evidence>
<dbReference type="GO" id="GO:0032153">
    <property type="term" value="C:cell division site"/>
    <property type="evidence" value="ECO:0007669"/>
    <property type="project" value="UniProtKB-UniRule"/>
</dbReference>
<evidence type="ECO:0000313" key="11">
    <source>
        <dbReference type="EMBL" id="AAC45637.1"/>
    </source>
</evidence>
<dbReference type="Pfam" id="PF03799">
    <property type="entry name" value="FtsQ_DivIB_C"/>
    <property type="match status" value="1"/>
</dbReference>
<evidence type="ECO:0000256" key="1">
    <source>
        <dbReference type="ARBA" id="ARBA00004370"/>
    </source>
</evidence>
<keyword evidence="4 8" id="KW-0812">Transmembrane</keyword>
<dbReference type="GO" id="GO:0005886">
    <property type="term" value="C:plasma membrane"/>
    <property type="evidence" value="ECO:0007669"/>
    <property type="project" value="UniProtKB-SubCell"/>
</dbReference>
<evidence type="ECO:0000256" key="7">
    <source>
        <dbReference type="ARBA" id="ARBA00023306"/>
    </source>
</evidence>
<accession>O07110</accession>
<gene>
    <name evidence="11" type="primary">div1B</name>
    <name evidence="8" type="synonym">divIB</name>
</gene>
<dbReference type="InterPro" id="IPR026580">
    <property type="entry name" value="DivIB"/>
</dbReference>
<dbReference type="InterPro" id="IPR013685">
    <property type="entry name" value="POTRA_FtsQ_type"/>
</dbReference>
<dbReference type="AlphaFoldDB" id="O07110"/>
<feature type="region of interest" description="Disordered" evidence="9">
    <location>
        <begin position="1"/>
        <end position="90"/>
    </location>
</feature>
<feature type="transmembrane region" description="Helical" evidence="8">
    <location>
        <begin position="104"/>
        <end position="122"/>
    </location>
</feature>
<comment type="similarity">
    <text evidence="8">Belongs to the FtsQ/DivIB family. DivIB subfamily.</text>
</comment>
<dbReference type="PANTHER" id="PTHR37820:SF1">
    <property type="entry name" value="CELL DIVISION PROTEIN FTSQ"/>
    <property type="match status" value="1"/>
</dbReference>
<feature type="compositionally biased region" description="Basic and acidic residues" evidence="9">
    <location>
        <begin position="39"/>
        <end position="53"/>
    </location>
</feature>
<proteinExistence type="inferred from homology"/>
<evidence type="ECO:0000256" key="6">
    <source>
        <dbReference type="ARBA" id="ARBA00023136"/>
    </source>
</evidence>
<evidence type="ECO:0000259" key="10">
    <source>
        <dbReference type="PROSITE" id="PS51779"/>
    </source>
</evidence>
<protein>
    <recommendedName>
        <fullName evidence="8">Cell division protein DivIB</fullName>
    </recommendedName>
</protein>
<sequence length="385" mass="43741">MWKISNENDIFKKRKPLPPKKSEESQPELTPWQKQNQEYLKKQAEEAASKGENEQAEVTITLQEQSQEEPQQHLPQETVEEEEHFADRLPNVKKTRNKRLYRRLAFILTCLGTAILVALYFVSPLSRLSEVTVSGNKSVESQAIIQQSKLETGSGLWEQYSNRNYFSANIQKKFPIIKKANIKLNGINSFKIDIQEYQIVALAATKGGYHPILENGKTLAETTKAAESGKPIFENFKEDKLIPELMASYNKLPQEIKQGISEIKYAPSKTNKDLINVYMNDGNRVIVNISDLSEKMAYYSQVAEQMDKPGIVDMEVGIFSYPYEKESEETGSEVSEDSAVENQEVVDPNAGVATDVSRITVHADKWRKSRSATSRISFLQECFKD</sequence>
<evidence type="ECO:0000256" key="3">
    <source>
        <dbReference type="ARBA" id="ARBA00022618"/>
    </source>
</evidence>
<dbReference type="Gene3D" id="3.40.50.10960">
    <property type="match status" value="1"/>
</dbReference>
<organism evidence="11">
    <name type="scientific">Enterococcus faecalis</name>
    <name type="common">Streptococcus faecalis</name>
    <dbReference type="NCBI Taxonomy" id="1351"/>
    <lineage>
        <taxon>Bacteria</taxon>
        <taxon>Bacillati</taxon>
        <taxon>Bacillota</taxon>
        <taxon>Bacilli</taxon>
        <taxon>Lactobacillales</taxon>
        <taxon>Enterococcaceae</taxon>
        <taxon>Enterococcus</taxon>
    </lineage>
</organism>
<comment type="subcellular location">
    <subcellularLocation>
        <location evidence="8">Cell membrane</location>
        <topology evidence="8">Single-pass type II membrane protein</topology>
    </subcellularLocation>
    <subcellularLocation>
        <location evidence="1">Membrane</location>
    </subcellularLocation>
    <text evidence="8">Localizes to the division septum.</text>
</comment>